<dbReference type="PANTHER" id="PTHR12592:SF0">
    <property type="entry name" value="ATP-DEPENDENT (S)-NAD(P)H-HYDRATE DEHYDRATASE"/>
    <property type="match status" value="1"/>
</dbReference>
<keyword evidence="10" id="KW-0418">Kinase</keyword>
<keyword evidence="2 8" id="KW-0547">Nucleotide-binding</keyword>
<reference evidence="10" key="2">
    <citation type="journal article" date="2010" name="BMC Evol. Biol.">
        <title>Unusual conservation among genes encoding small secreted salivary gland proteins from a gall midge.</title>
        <authorList>
            <person name="Chen M.S."/>
            <person name="Liu X."/>
            <person name="Yang Z."/>
            <person name="Zhao H."/>
            <person name="Shukle R.H."/>
            <person name="Stuart J.J."/>
            <person name="Hulbert S."/>
        </authorList>
    </citation>
    <scope>NUCLEOTIDE SEQUENCE</scope>
</reference>
<dbReference type="AlphaFoldDB" id="D1MLM7"/>
<feature type="binding site" evidence="8">
    <location>
        <begin position="217"/>
        <end position="226"/>
    </location>
    <ligand>
        <name>ATP</name>
        <dbReference type="ChEBI" id="CHEBI:30616"/>
    </ligand>
</feature>
<keyword evidence="1 8" id="KW-0597">Phosphoprotein</keyword>
<dbReference type="PANTHER" id="PTHR12592">
    <property type="entry name" value="ATP-DEPENDENT (S)-NAD(P)H-HYDRATE DEHYDRATASE FAMILY MEMBER"/>
    <property type="match status" value="1"/>
</dbReference>
<feature type="binding site" evidence="8">
    <location>
        <position position="227"/>
    </location>
    <ligand>
        <name>(6S)-NADPHX</name>
        <dbReference type="ChEBI" id="CHEBI:64076"/>
    </ligand>
</feature>
<evidence type="ECO:0000256" key="3">
    <source>
        <dbReference type="ARBA" id="ARBA00022840"/>
    </source>
</evidence>
<name>D1MLM7_MAYDE</name>
<feature type="binding site" evidence="8">
    <location>
        <begin position="195"/>
        <end position="199"/>
    </location>
    <ligand>
        <name>ATP</name>
        <dbReference type="ChEBI" id="CHEBI:30616"/>
    </ligand>
</feature>
<protein>
    <recommendedName>
        <fullName evidence="8">ATP-dependent (S)-NAD(P)H-hydrate dehydratase</fullName>
        <ecNumber evidence="8">4.2.1.93</ecNumber>
    </recommendedName>
    <alternativeName>
        <fullName evidence="8">ATP-dependent NAD(P)HX dehydratase</fullName>
    </alternativeName>
</protein>
<evidence type="ECO:0000313" key="10">
    <source>
        <dbReference type="EMBL" id="ACZ26278.1"/>
    </source>
</evidence>
<dbReference type="FunFam" id="3.40.1190.20:FF:000023">
    <property type="entry name" value="ATP-dependent (S)-NAD(P)H-hydrate dehydratase"/>
    <property type="match status" value="1"/>
</dbReference>
<comment type="cofactor">
    <cofactor evidence="8">
        <name>Mg(2+)</name>
        <dbReference type="ChEBI" id="CHEBI:18420"/>
    </cofactor>
</comment>
<keyword evidence="6 8" id="KW-0456">Lyase</keyword>
<accession>D1MLM7</accession>
<feature type="binding site" evidence="8">
    <location>
        <begin position="164"/>
        <end position="170"/>
    </location>
    <ligand>
        <name>(6S)-NADPHX</name>
        <dbReference type="ChEBI" id="CHEBI:64076"/>
    </ligand>
</feature>
<dbReference type="PROSITE" id="PS51383">
    <property type="entry name" value="YJEF_C_3"/>
    <property type="match status" value="1"/>
</dbReference>
<evidence type="ECO:0000256" key="8">
    <source>
        <dbReference type="HAMAP-Rule" id="MF_03157"/>
    </source>
</evidence>
<keyword evidence="3 8" id="KW-0067">ATP-binding</keyword>
<keyword evidence="10" id="KW-0808">Transferase</keyword>
<evidence type="ECO:0000256" key="2">
    <source>
        <dbReference type="ARBA" id="ARBA00022741"/>
    </source>
</evidence>
<dbReference type="GO" id="GO:0110051">
    <property type="term" value="P:metabolite repair"/>
    <property type="evidence" value="ECO:0007669"/>
    <property type="project" value="TreeGrafter"/>
</dbReference>
<dbReference type="GO" id="GO:0046496">
    <property type="term" value="P:nicotinamide nucleotide metabolic process"/>
    <property type="evidence" value="ECO:0007669"/>
    <property type="project" value="UniProtKB-UniRule"/>
</dbReference>
<dbReference type="Pfam" id="PF01256">
    <property type="entry name" value="Carb_kinase"/>
    <property type="match status" value="1"/>
</dbReference>
<dbReference type="GO" id="GO:0016301">
    <property type="term" value="F:kinase activity"/>
    <property type="evidence" value="ECO:0007669"/>
    <property type="project" value="UniProtKB-KW"/>
</dbReference>
<evidence type="ECO:0000256" key="1">
    <source>
        <dbReference type="ARBA" id="ARBA00022553"/>
    </source>
</evidence>
<dbReference type="NCBIfam" id="TIGR00196">
    <property type="entry name" value="yjeF_cterm"/>
    <property type="match status" value="1"/>
</dbReference>
<dbReference type="GO" id="GO:0005524">
    <property type="term" value="F:ATP binding"/>
    <property type="evidence" value="ECO:0007669"/>
    <property type="project" value="UniProtKB-KW"/>
</dbReference>
<dbReference type="GO" id="GO:0047453">
    <property type="term" value="F:ATP-dependent NAD(P)H-hydrate dehydratase activity"/>
    <property type="evidence" value="ECO:0007669"/>
    <property type="project" value="UniProtKB-UniRule"/>
</dbReference>
<evidence type="ECO:0000256" key="4">
    <source>
        <dbReference type="ARBA" id="ARBA00022857"/>
    </source>
</evidence>
<dbReference type="EMBL" id="GU196316">
    <property type="protein sequence ID" value="ACZ26278.1"/>
    <property type="molecule type" value="Genomic_DNA"/>
</dbReference>
<dbReference type="EC" id="4.2.1.93" evidence="8"/>
<keyword evidence="4" id="KW-0521">NADP</keyword>
<dbReference type="SUPFAM" id="SSF53613">
    <property type="entry name" value="Ribokinase-like"/>
    <property type="match status" value="1"/>
</dbReference>
<feature type="domain" description="YjeF C-terminal" evidence="9">
    <location>
        <begin position="10"/>
        <end position="291"/>
    </location>
</feature>
<dbReference type="InterPro" id="IPR000631">
    <property type="entry name" value="CARKD"/>
</dbReference>
<sequence>MSTISADNDYLNRIRHCVPVLNNDLYKGQAGRIGVVGGSFEYTGAPYFAGISALKVGADLVHVFCTEAAAIPIKSYSPELMVHPVLDNPIDPINLIEPWLERLHVIIIGPGLGRQPETFATVEKLIGHCRRLNKPLVLDADALYLLSQNIDIIKNYPGAILTPNAVEFVRIFGTDKTMSDKLLNEIGADVTILQKGTDDIIYSGSNKLNTMVSVSGGSGRRCGGQGDILSGCTALFYWWTLRAKESEAAKIASYGASFFVKHLNSETFKLLGRSMTANDMIQNIHTVFDEHLEHK</sequence>
<proteinExistence type="inferred from homology"/>
<evidence type="ECO:0000256" key="5">
    <source>
        <dbReference type="ARBA" id="ARBA00023027"/>
    </source>
</evidence>
<keyword evidence="5 8" id="KW-0520">NAD</keyword>
<comment type="catalytic activity">
    <reaction evidence="8">
        <text>(6S)-NADHX + ATP = ADP + phosphate + NADH + H(+)</text>
        <dbReference type="Rhea" id="RHEA:19017"/>
        <dbReference type="ChEBI" id="CHEBI:15378"/>
        <dbReference type="ChEBI" id="CHEBI:30616"/>
        <dbReference type="ChEBI" id="CHEBI:43474"/>
        <dbReference type="ChEBI" id="CHEBI:57945"/>
        <dbReference type="ChEBI" id="CHEBI:64074"/>
        <dbReference type="ChEBI" id="CHEBI:456216"/>
        <dbReference type="EC" id="4.2.1.93"/>
    </reaction>
</comment>
<evidence type="ECO:0000259" key="9">
    <source>
        <dbReference type="PROSITE" id="PS51383"/>
    </source>
</evidence>
<dbReference type="InterPro" id="IPR029056">
    <property type="entry name" value="Ribokinase-like"/>
</dbReference>
<dbReference type="CDD" id="cd01171">
    <property type="entry name" value="YXKO-related"/>
    <property type="match status" value="1"/>
</dbReference>
<feature type="binding site" evidence="8">
    <location>
        <position position="111"/>
    </location>
    <ligand>
        <name>(6S)-NADPHX</name>
        <dbReference type="ChEBI" id="CHEBI:64076"/>
    </ligand>
</feature>
<comment type="catalytic activity">
    <reaction evidence="7 8">
        <text>(6S)-NADPHX + ATP = ADP + phosphate + NADPH + H(+)</text>
        <dbReference type="Rhea" id="RHEA:32231"/>
        <dbReference type="ChEBI" id="CHEBI:15378"/>
        <dbReference type="ChEBI" id="CHEBI:30616"/>
        <dbReference type="ChEBI" id="CHEBI:43474"/>
        <dbReference type="ChEBI" id="CHEBI:57783"/>
        <dbReference type="ChEBI" id="CHEBI:64076"/>
        <dbReference type="ChEBI" id="CHEBI:456216"/>
        <dbReference type="EC" id="4.2.1.93"/>
    </reaction>
</comment>
<evidence type="ECO:0000256" key="7">
    <source>
        <dbReference type="ARBA" id="ARBA00047472"/>
    </source>
</evidence>
<dbReference type="HAMAP" id="MF_01965">
    <property type="entry name" value="NADHX_dehydratase"/>
    <property type="match status" value="1"/>
</dbReference>
<comment type="function">
    <text evidence="8">Catalyzes the dehydration of the S-form of NAD(P)HX at the expense of ATP, which is converted to ADP. Together with NAD(P)HX epimerase, which catalyzes the epimerization of the S- and R-forms, the enzyme allows the repair of both epimers of NAD(P)HX, a damaged form of NAD(P)H that is a result of enzymatic or heat-dependent hydration.</text>
</comment>
<comment type="similarity">
    <text evidence="8">Belongs to the NnrD/CARKD family.</text>
</comment>
<evidence type="ECO:0000256" key="6">
    <source>
        <dbReference type="ARBA" id="ARBA00023239"/>
    </source>
</evidence>
<reference evidence="10" key="1">
    <citation type="submission" date="2009-11" db="EMBL/GenBank/DDBJ databases">
        <authorList>
            <person name="Chen M.-S."/>
        </authorList>
    </citation>
    <scope>NUCLEOTIDE SEQUENCE</scope>
</reference>
<organism evidence="10">
    <name type="scientific">Mayetiola destructor</name>
    <name type="common">Hessian fly</name>
    <dbReference type="NCBI Taxonomy" id="39758"/>
    <lineage>
        <taxon>Eukaryota</taxon>
        <taxon>Metazoa</taxon>
        <taxon>Ecdysozoa</taxon>
        <taxon>Arthropoda</taxon>
        <taxon>Hexapoda</taxon>
        <taxon>Insecta</taxon>
        <taxon>Pterygota</taxon>
        <taxon>Neoptera</taxon>
        <taxon>Endopterygota</taxon>
        <taxon>Diptera</taxon>
        <taxon>Nematocera</taxon>
        <taxon>Sciaroidea</taxon>
        <taxon>Cecidomyiidae</taxon>
        <taxon>Mayetiola</taxon>
    </lineage>
</organism>
<dbReference type="Gene3D" id="3.40.1190.20">
    <property type="match status" value="1"/>
</dbReference>